<keyword evidence="6 16" id="KW-0808">Transferase</keyword>
<gene>
    <name evidence="18" type="ORF">ACJMK2_024207</name>
</gene>
<evidence type="ECO:0000256" key="15">
    <source>
        <dbReference type="ARBA" id="ARBA00023211"/>
    </source>
</evidence>
<evidence type="ECO:0000256" key="12">
    <source>
        <dbReference type="ARBA" id="ARBA00023034"/>
    </source>
</evidence>
<keyword evidence="14 16" id="KW-1015">Disulfide bond</keyword>
<evidence type="ECO:0000313" key="19">
    <source>
        <dbReference type="Proteomes" id="UP001634394"/>
    </source>
</evidence>
<dbReference type="GO" id="GO:0006493">
    <property type="term" value="P:protein O-linked glycosylation"/>
    <property type="evidence" value="ECO:0007669"/>
    <property type="project" value="UniProtKB-ARBA"/>
</dbReference>
<dbReference type="SUPFAM" id="SSF53448">
    <property type="entry name" value="Nucleotide-diphospho-sugar transferases"/>
    <property type="match status" value="1"/>
</dbReference>
<dbReference type="GO" id="GO:0046872">
    <property type="term" value="F:metal ion binding"/>
    <property type="evidence" value="ECO:0007669"/>
    <property type="project" value="UniProtKB-KW"/>
</dbReference>
<comment type="subcellular location">
    <subcellularLocation>
        <location evidence="2 16">Golgi apparatus membrane</location>
        <topology evidence="2 16">Single-pass type II membrane protein</topology>
    </subcellularLocation>
</comment>
<evidence type="ECO:0000256" key="4">
    <source>
        <dbReference type="ARBA" id="ARBA00005680"/>
    </source>
</evidence>
<name>A0ABD3T6P6_SINWO</name>
<evidence type="ECO:0000256" key="5">
    <source>
        <dbReference type="ARBA" id="ARBA00022676"/>
    </source>
</evidence>
<dbReference type="SUPFAM" id="SSF50370">
    <property type="entry name" value="Ricin B-like lectins"/>
    <property type="match status" value="1"/>
</dbReference>
<dbReference type="InterPro" id="IPR035992">
    <property type="entry name" value="Ricin_B-like_lectins"/>
</dbReference>
<evidence type="ECO:0000259" key="17">
    <source>
        <dbReference type="SMART" id="SM00458"/>
    </source>
</evidence>
<dbReference type="CDD" id="cd23462">
    <property type="entry name" value="beta-trefoil_Ricin_Pgant9-like"/>
    <property type="match status" value="1"/>
</dbReference>
<keyword evidence="8" id="KW-0479">Metal-binding</keyword>
<dbReference type="InterPro" id="IPR000772">
    <property type="entry name" value="Ricin_B_lectin"/>
</dbReference>
<feature type="domain" description="Ricin B lectin" evidence="17">
    <location>
        <begin position="535"/>
        <end position="649"/>
    </location>
</feature>
<keyword evidence="5 16" id="KW-0328">Glycosyltransferase</keyword>
<keyword evidence="7 16" id="KW-0812">Transmembrane</keyword>
<comment type="cofactor">
    <cofactor evidence="1 16">
        <name>Mn(2+)</name>
        <dbReference type="ChEBI" id="CHEBI:29035"/>
    </cofactor>
</comment>
<dbReference type="Pfam" id="PF00535">
    <property type="entry name" value="Glycos_transf_2"/>
    <property type="match status" value="1"/>
</dbReference>
<dbReference type="Gene3D" id="3.90.550.10">
    <property type="entry name" value="Spore Coat Polysaccharide Biosynthesis Protein SpsA, Chain A"/>
    <property type="match status" value="1"/>
</dbReference>
<reference evidence="18 19" key="1">
    <citation type="submission" date="2024-11" db="EMBL/GenBank/DDBJ databases">
        <title>Chromosome-level genome assembly of the freshwater bivalve Anodonta woodiana.</title>
        <authorList>
            <person name="Chen X."/>
        </authorList>
    </citation>
    <scope>NUCLEOTIDE SEQUENCE [LARGE SCALE GENOMIC DNA]</scope>
    <source>
        <strain evidence="18">MN2024</strain>
        <tissue evidence="18">Gills</tissue>
    </source>
</reference>
<dbReference type="FunFam" id="3.90.550.10:FF:000021">
    <property type="entry name" value="Polypeptide N-acetylgalactosaminyltransferase"/>
    <property type="match status" value="1"/>
</dbReference>
<evidence type="ECO:0000256" key="8">
    <source>
        <dbReference type="ARBA" id="ARBA00022723"/>
    </source>
</evidence>
<keyword evidence="15 16" id="KW-0464">Manganese</keyword>
<feature type="transmembrane region" description="Helical" evidence="16">
    <location>
        <begin position="12"/>
        <end position="35"/>
    </location>
</feature>
<dbReference type="GO" id="GO:0000139">
    <property type="term" value="C:Golgi membrane"/>
    <property type="evidence" value="ECO:0007669"/>
    <property type="project" value="UniProtKB-SubCell"/>
</dbReference>
<accession>A0ABD3T6P6</accession>
<evidence type="ECO:0000256" key="13">
    <source>
        <dbReference type="ARBA" id="ARBA00023136"/>
    </source>
</evidence>
<dbReference type="EC" id="2.4.1.-" evidence="16"/>
<evidence type="ECO:0000256" key="11">
    <source>
        <dbReference type="ARBA" id="ARBA00022989"/>
    </source>
</evidence>
<comment type="similarity">
    <text evidence="4 16">Belongs to the glycosyltransferase 2 family. GalNAc-T subfamily.</text>
</comment>
<keyword evidence="10" id="KW-0735">Signal-anchor</keyword>
<dbReference type="InterPro" id="IPR001173">
    <property type="entry name" value="Glyco_trans_2-like"/>
</dbReference>
<dbReference type="GO" id="GO:0030246">
    <property type="term" value="F:carbohydrate binding"/>
    <property type="evidence" value="ECO:0007669"/>
    <property type="project" value="UniProtKB-KW"/>
</dbReference>
<keyword evidence="9 16" id="KW-0430">Lectin</keyword>
<evidence type="ECO:0000256" key="9">
    <source>
        <dbReference type="ARBA" id="ARBA00022734"/>
    </source>
</evidence>
<evidence type="ECO:0000256" key="2">
    <source>
        <dbReference type="ARBA" id="ARBA00004323"/>
    </source>
</evidence>
<dbReference type="Gene3D" id="2.80.10.50">
    <property type="match status" value="1"/>
</dbReference>
<dbReference type="AlphaFoldDB" id="A0ABD3T6P6"/>
<dbReference type="PANTHER" id="PTHR11675">
    <property type="entry name" value="N-ACETYLGALACTOSAMINYLTRANSFERASE"/>
    <property type="match status" value="1"/>
</dbReference>
<keyword evidence="19" id="KW-1185">Reference proteome</keyword>
<dbReference type="GO" id="GO:0016757">
    <property type="term" value="F:glycosyltransferase activity"/>
    <property type="evidence" value="ECO:0007669"/>
    <property type="project" value="UniProtKB-KW"/>
</dbReference>
<protein>
    <recommendedName>
        <fullName evidence="16">Polypeptide N-acetylgalactosaminyltransferase</fullName>
        <ecNumber evidence="16">2.4.1.-</ecNumber>
    </recommendedName>
    <alternativeName>
        <fullName evidence="16">Protein-UDP acetylgalactosaminyltransferase</fullName>
    </alternativeName>
</protein>
<evidence type="ECO:0000256" key="16">
    <source>
        <dbReference type="RuleBase" id="RU361242"/>
    </source>
</evidence>
<evidence type="ECO:0000256" key="3">
    <source>
        <dbReference type="ARBA" id="ARBA00004922"/>
    </source>
</evidence>
<keyword evidence="11 16" id="KW-1133">Transmembrane helix</keyword>
<dbReference type="Proteomes" id="UP001634394">
    <property type="component" value="Unassembled WGS sequence"/>
</dbReference>
<keyword evidence="13 16" id="KW-0472">Membrane</keyword>
<dbReference type="PANTHER" id="PTHR11675:SF131">
    <property type="entry name" value="POLYPEPTIDE N-ACETYLGALACTOSAMINYLTRANSFERASE 9-RELATED"/>
    <property type="match status" value="1"/>
</dbReference>
<evidence type="ECO:0000313" key="18">
    <source>
        <dbReference type="EMBL" id="KAL3832574.1"/>
    </source>
</evidence>
<evidence type="ECO:0000256" key="10">
    <source>
        <dbReference type="ARBA" id="ARBA00022968"/>
    </source>
</evidence>
<evidence type="ECO:0000256" key="14">
    <source>
        <dbReference type="ARBA" id="ARBA00023157"/>
    </source>
</evidence>
<organism evidence="18 19">
    <name type="scientific">Sinanodonta woodiana</name>
    <name type="common">Chinese pond mussel</name>
    <name type="synonym">Anodonta woodiana</name>
    <dbReference type="NCBI Taxonomy" id="1069815"/>
    <lineage>
        <taxon>Eukaryota</taxon>
        <taxon>Metazoa</taxon>
        <taxon>Spiralia</taxon>
        <taxon>Lophotrochozoa</taxon>
        <taxon>Mollusca</taxon>
        <taxon>Bivalvia</taxon>
        <taxon>Autobranchia</taxon>
        <taxon>Heteroconchia</taxon>
        <taxon>Palaeoheterodonta</taxon>
        <taxon>Unionida</taxon>
        <taxon>Unionoidea</taxon>
        <taxon>Unionidae</taxon>
        <taxon>Unioninae</taxon>
        <taxon>Sinanodonta</taxon>
    </lineage>
</organism>
<evidence type="ECO:0000256" key="6">
    <source>
        <dbReference type="ARBA" id="ARBA00022679"/>
    </source>
</evidence>
<dbReference type="PROSITE" id="PS50231">
    <property type="entry name" value="RICIN_B_LECTIN"/>
    <property type="match status" value="1"/>
</dbReference>
<dbReference type="CDD" id="cd02510">
    <property type="entry name" value="pp-GalNAc-T"/>
    <property type="match status" value="1"/>
</dbReference>
<dbReference type="InterPro" id="IPR029044">
    <property type="entry name" value="Nucleotide-diphossugar_trans"/>
</dbReference>
<dbReference type="InterPro" id="IPR045885">
    <property type="entry name" value="GalNAc-T"/>
</dbReference>
<keyword evidence="12 16" id="KW-0333">Golgi apparatus</keyword>
<evidence type="ECO:0000256" key="1">
    <source>
        <dbReference type="ARBA" id="ARBA00001936"/>
    </source>
</evidence>
<proteinExistence type="inferred from homology"/>
<dbReference type="SMART" id="SM00458">
    <property type="entry name" value="RICIN"/>
    <property type="match status" value="1"/>
</dbReference>
<comment type="pathway">
    <text evidence="3 16">Protein modification; protein glycosylation.</text>
</comment>
<dbReference type="EMBL" id="JBJQND010000019">
    <property type="protein sequence ID" value="KAL3832574.1"/>
    <property type="molecule type" value="Genomic_DNA"/>
</dbReference>
<sequence>MGISRSIRRLVCRLLWMALLLSCIYITTYVIVTYMDLYYTHLTSLQKNIRKNYPIKPRNPKVLVFLEYGEDAILPEELALIEAKKGETVHSFKSKSDYKDRWSPVRNREKEDVAQIISDNSKEDTKIKDEEMVKTARMAPVHPDNPQINPGAPGEMGKPVIIDRTKLSPQERDKFEAGFRKHAFNQYVSDMISLHRSLPDVRDPECKQIEYMKDLPDASVIIIFHNEAWSVLLRTVHSVLDRSPPHLLKEIVLVDDFSDLDHLKQPLGEYFARVWKVSIVRLKERSGLIRARITGFDASSGEVAIFLDSHCEVTEGWLEPLLDRIGRNYTNVVVPVIDIINGENFQIHYNAAKYSQAGGFGWNLIFNWHNVPEHERRRRNYLDYIPFRTPTMAGGLFAISRKFFLYLGKYDPGLDIWGGENLELSFKTWMCGGTLETIPCSHVGHIFRKRIPYGWAGGVNVVQRNTNRLAEVWLDEFKEFYYERIGHTLGEYGDISDRIALRKSLNCKNFRWYINNIYPELFLPSESKASGDIQNKARPICADGNVDADESNKHLRPYACHYLGGNQYWLLSTENEIRRDTECWDYVKGSIEIKFHNCHGQHGNQEWIYRKDETIYHPQSQRCLELGWDGRNITMDECTGQERQKWLWQRGPAKGPKRYDSD</sequence>
<dbReference type="Pfam" id="PF00652">
    <property type="entry name" value="Ricin_B_lectin"/>
    <property type="match status" value="1"/>
</dbReference>
<comment type="caution">
    <text evidence="18">The sequence shown here is derived from an EMBL/GenBank/DDBJ whole genome shotgun (WGS) entry which is preliminary data.</text>
</comment>
<evidence type="ECO:0000256" key="7">
    <source>
        <dbReference type="ARBA" id="ARBA00022692"/>
    </source>
</evidence>